<dbReference type="Proteomes" id="UP000799777">
    <property type="component" value="Unassembled WGS sequence"/>
</dbReference>
<dbReference type="EMBL" id="ML978162">
    <property type="protein sequence ID" value="KAF2034230.1"/>
    <property type="molecule type" value="Genomic_DNA"/>
</dbReference>
<feature type="transmembrane region" description="Helical" evidence="1">
    <location>
        <begin position="212"/>
        <end position="234"/>
    </location>
</feature>
<evidence type="ECO:0000313" key="3">
    <source>
        <dbReference type="Proteomes" id="UP000799777"/>
    </source>
</evidence>
<name>A0A9P4LRD3_9PLEO</name>
<dbReference type="InterPro" id="IPR046536">
    <property type="entry name" value="DUF6601"/>
</dbReference>
<sequence>GSSQTLPDAPRVLLDLGSEIISYCLKDLDTPEMNKLGEKLWWAGPTPDIVSISQHMVLDRKIQVTEDPSVHLLWAGIEGILWVKPLPAYLTSYAFWEYIMDTSNTEISSEDRERIIATSLGFLKTYSSLIQRRSDFNLARRHDLLGSFGAVSFEAFVGFISSFDSIPESAVSSRWHYGVIQLDSLNFHSAIHLRRWHLNRFESRYGTYFSRFFPVVLFLFAVFSVMLSAMQVIVA</sequence>
<dbReference type="Pfam" id="PF20246">
    <property type="entry name" value="DUF6601"/>
    <property type="match status" value="1"/>
</dbReference>
<proteinExistence type="predicted"/>
<dbReference type="PANTHER" id="PTHR34414">
    <property type="entry name" value="HET DOMAIN-CONTAINING PROTEIN-RELATED"/>
    <property type="match status" value="1"/>
</dbReference>
<evidence type="ECO:0000313" key="2">
    <source>
        <dbReference type="EMBL" id="KAF2034230.1"/>
    </source>
</evidence>
<feature type="non-terminal residue" evidence="2">
    <location>
        <position position="235"/>
    </location>
</feature>
<gene>
    <name evidence="2" type="ORF">EK21DRAFT_49604</name>
</gene>
<dbReference type="PANTHER" id="PTHR34414:SF1">
    <property type="entry name" value="SUBTILISIN-LIKE SERINE PROTEASE"/>
    <property type="match status" value="1"/>
</dbReference>
<organism evidence="2 3">
    <name type="scientific">Setomelanomma holmii</name>
    <dbReference type="NCBI Taxonomy" id="210430"/>
    <lineage>
        <taxon>Eukaryota</taxon>
        <taxon>Fungi</taxon>
        <taxon>Dikarya</taxon>
        <taxon>Ascomycota</taxon>
        <taxon>Pezizomycotina</taxon>
        <taxon>Dothideomycetes</taxon>
        <taxon>Pleosporomycetidae</taxon>
        <taxon>Pleosporales</taxon>
        <taxon>Pleosporineae</taxon>
        <taxon>Phaeosphaeriaceae</taxon>
        <taxon>Setomelanomma</taxon>
    </lineage>
</organism>
<dbReference type="OrthoDB" id="5086500at2759"/>
<protein>
    <submittedName>
        <fullName evidence="2">Uncharacterized protein</fullName>
    </submittedName>
</protein>
<keyword evidence="1" id="KW-0812">Transmembrane</keyword>
<keyword evidence="3" id="KW-1185">Reference proteome</keyword>
<keyword evidence="1" id="KW-1133">Transmembrane helix</keyword>
<reference evidence="2" key="1">
    <citation type="journal article" date="2020" name="Stud. Mycol.">
        <title>101 Dothideomycetes genomes: a test case for predicting lifestyles and emergence of pathogens.</title>
        <authorList>
            <person name="Haridas S."/>
            <person name="Albert R."/>
            <person name="Binder M."/>
            <person name="Bloem J."/>
            <person name="Labutti K."/>
            <person name="Salamov A."/>
            <person name="Andreopoulos B."/>
            <person name="Baker S."/>
            <person name="Barry K."/>
            <person name="Bills G."/>
            <person name="Bluhm B."/>
            <person name="Cannon C."/>
            <person name="Castanera R."/>
            <person name="Culley D."/>
            <person name="Daum C."/>
            <person name="Ezra D."/>
            <person name="Gonzalez J."/>
            <person name="Henrissat B."/>
            <person name="Kuo A."/>
            <person name="Liang C."/>
            <person name="Lipzen A."/>
            <person name="Lutzoni F."/>
            <person name="Magnuson J."/>
            <person name="Mondo S."/>
            <person name="Nolan M."/>
            <person name="Ohm R."/>
            <person name="Pangilinan J."/>
            <person name="Park H.-J."/>
            <person name="Ramirez L."/>
            <person name="Alfaro M."/>
            <person name="Sun H."/>
            <person name="Tritt A."/>
            <person name="Yoshinaga Y."/>
            <person name="Zwiers L.-H."/>
            <person name="Turgeon B."/>
            <person name="Goodwin S."/>
            <person name="Spatafora J."/>
            <person name="Crous P."/>
            <person name="Grigoriev I."/>
        </authorList>
    </citation>
    <scope>NUCLEOTIDE SEQUENCE</scope>
    <source>
        <strain evidence="2">CBS 110217</strain>
    </source>
</reference>
<accession>A0A9P4LRD3</accession>
<feature type="non-terminal residue" evidence="2">
    <location>
        <position position="1"/>
    </location>
</feature>
<evidence type="ECO:0000256" key="1">
    <source>
        <dbReference type="SAM" id="Phobius"/>
    </source>
</evidence>
<dbReference type="AlphaFoldDB" id="A0A9P4LRD3"/>
<keyword evidence="1" id="KW-0472">Membrane</keyword>
<comment type="caution">
    <text evidence="2">The sequence shown here is derived from an EMBL/GenBank/DDBJ whole genome shotgun (WGS) entry which is preliminary data.</text>
</comment>